<dbReference type="CDD" id="cd12116">
    <property type="entry name" value="A_NRPS_Ta1_like"/>
    <property type="match status" value="1"/>
</dbReference>
<dbReference type="Pfam" id="PF00550">
    <property type="entry name" value="PP-binding"/>
    <property type="match status" value="3"/>
</dbReference>
<dbReference type="SMART" id="SM00824">
    <property type="entry name" value="PKS_TE"/>
    <property type="match status" value="1"/>
</dbReference>
<name>A0A917QEC0_9ACTN</name>
<dbReference type="PROSITE" id="PS50075">
    <property type="entry name" value="CARRIER"/>
    <property type="match status" value="3"/>
</dbReference>
<dbReference type="InterPro" id="IPR025110">
    <property type="entry name" value="AMP-bd_C"/>
</dbReference>
<dbReference type="CDD" id="cd05930">
    <property type="entry name" value="A_NRPS"/>
    <property type="match status" value="1"/>
</dbReference>
<dbReference type="InterPro" id="IPR029058">
    <property type="entry name" value="AB_hydrolase_fold"/>
</dbReference>
<dbReference type="InterPro" id="IPR009081">
    <property type="entry name" value="PP-bd_ACP"/>
</dbReference>
<dbReference type="EMBL" id="BMPQ01000001">
    <property type="protein sequence ID" value="GGK46497.1"/>
    <property type="molecule type" value="Genomic_DNA"/>
</dbReference>
<proteinExistence type="inferred from homology"/>
<sequence length="3867" mass="415722">MTTLSFSQRRLWFLNQLDGPSAIYNIPTALRLSGALDRDALAAALTDVVTRHETLRTVLADGSEGPHQVVLAADADAATPALTVVPTDEAGLDQALENAARHEFDLLGETPIRCTLFQLAPDEHVLLVLLHHVAGDGWSIPVLVRDLLGAYAARQADRAPRWDELPVQYSDFTVWQQELLGSEDDPDSVISRQLAYWRDTLADLPEELGLPTDRPRPATATHQGDTLPLAVPADVHARLLELARENRASLFMVVQAGLAALLSKLSGSTDVPIGTPIAGRTDEALDDLVGFFVNTLVLPADLSGTPTFRELLDRVRDADLHAYEHQDVPFERLVEVLNPPRAMARHPLFQTLLTWNDNDQRQARTAAAELPGLTVRGHTAETRTARFDLSFTVEERQASSGAPEGLSGALNYSTDLFDRATAERIAERFSRVLAAVAADPDAPVARVDLLTPAERHEVLERANATSRDVEPSCVAELFSARAASMPEAPALVLGEVAISYGELNIRANRLAHWLIEQGAGPEHLVAVALPRSPELVVALLAVLKSGAGYVPVDPEFPQERVAYILQDADPVLTLTEDVLAQADLSGCASNDPVVAERSGQQTAYVIYTSGSTGRPKGVTVPQAALVNFLTAMQDRFALTEDDRLAAVTTVGFDIAGLELFLPLLHGAQVVLAPRDIVRDPAALTDLVRETRATIMQATPSLWHALVEAGEVPESLRVLVGGEALPASLARTLAEGGRSVTNLYGPTETTIWSTAAGVSASGDVSIGAPIANTRVYVLDPGLRPVPNGVAGELYIAGAGLARGYHRRPGLSAERFVADPHGPAGTRMYRTGDLVRRTAGGDLEYIGRTDFQVKVRGFRIELGEIETVIADHPDVARTAVLVREDSPGDKRIVAYVVPVGAQSSPHHTLLRKYAAASLPEYMVPAAFVTLDGLPLTPNGKLDRAALPAPAYGLESTGRAPRTPQEEILCGLFAEVLGVPRVSVDEDFFSRGGHSLLALRLMTRVRATLGVDLPVRQLFETPTVAGLAELLGSGGAARPALEARPRPERVPVSFAQRRLWFLGRLEGPTAAHNIPTTLRLSGSLDREALAAALADVVARHETLRTVFAEDAEGPHQIVLTPEQARPEPRVTRTDEAGLNEELRRAARQGFDLAAEPPLRAHLFELSPDDHVLMLLVHHIASDGGWSTPVLVRDLTTAYAARCAGEAPAWSPLPVQYADYTLWQHEVLGSEDDPDSLVSRQLAHWREALRDLPEELPLPTDRPRPAESSYRGGTVPVAVPAALHSRLEHLAREHRASLFMVVQAGLAALLSKLSGSTDVPIGTPIAGRTDEALDDLVGFFVNTLVLRTDVSGDPAFADLVARARQTDLAAYAHQDVPFERLVEVLNPPRARGRHPLFQTMLAFNNVDQKAALGEGRLPGLTVSGDRVGTGVAQFDLLLAVADGRADDGTPSGITGHLEYNEDLFDRATAETLVRRLTLLLDALAENPELPLSRIGILEEDERRRILGTWIDTARDVPHATLPALFEAQAARTPDAPAVRHGNRSLTYAELGARANQLARLLIKRGAGPEGFVGIALPRTELTLVAVLGVLKAGAAYVPIDPGYPADRITHLLHDAAPGLVLTARDALDRLPDEGTERIVLDEAGTEAALAALPAHDLTDAERSTPLRPVHAAYAIYTSGSTGLPKGVVVPHENVADLAAWAVGEFGADGMAHVVASTSLNFDVSVFEMFGPLLCGGTVEVMRDVLELGDPAHAGRSVSLISGVPSAVAQLVGDDGPSVAAREVVLAGEAVSARDANAVVQAVGAERFANIYGPTEATVYAAAWYTRGEITGVPPIGAPLRNTRLYVLDAALQPVPVGVAGELYIAGPGLARGYHRRPGLSAERFVADPHGPAGTRMYRTGDLVRWSADGNLDYLGRTDFQVKVRGFRIELGEIEATVLGHPDVARTAVLVREDRPGDKRLVAYVVPATGRTVDRARLRAHVAAALPDHMVPSAFVVLDALPLNPNGKLDRAALPAPEYGPAQVGRAPRTPQEEILCGLFAEVLGVPRVFLDDDFFALGGHSLLATRLAGRIRATLGEELTIRQFFETPTVAGLAAALGSGGPTRTPLVAGDRPERIPLSFAQQRLWFLGRFEGRSHTYNVPTALRLSGAVDRGALAAALADLVTRHETLRTVFAEDAEGPYQTVLDPESARPGLTVLDTTPDDLIGALEQQARYAFDIGAEPPLRAVLFAVGPDEQVLLLLVHHIATDGWSMPLLVRDLTAAYTARCRGEAPAWSPLPAQYADYTLWQRDLLGSEDDPDSLVSRQLDYWRRTLSGLPEELDLPADRPRPAVASYRGDLLDVKIPAETHALLTNLARESHASLFMVVQAALVALLSKLSGATDIPIGTPIAGRTDEALEDLVGFFANTLVLRTEVVADETFTDLVARVRETDLTAYAHQDVPFERLVDVLNPARSMARHPLFQTMLTFDNVAARDTSDTTAAGHAGPLPDVAASGQDVGTGVARFDLMFRLGERHTADGTPGGIAGVLEYAADLFDRETARRLADRLVAVLTAAAARPDVPVGALDTLPENDRGRMLVSWNDTARDLPVDHLPALFRAQAARTPDAPALDFEDLTLDYRELDLRSDRLAHALASRGVGAEDLVAVALPRTATMVVALLAVLKAGAAYVPIDPEYPADRVAYMLADAAPVLLLTDRETAGALPEDTAPEVPRLVLDDPHTVRALDAVTDAEVAQVRRIAPPHPDHPAYVIYTSGSTGRPKGVVVGHENLLNLLTAMRDHLALTEDDRLLAVTTIGFDISNLELWTPLAHGARLVLAARETVKDPVALARLVEESGATILQATPTAWQSLVTTRPEALRDLVKLVGGEALPGPLGRALHDLGGSLINVYGPTETTIWSTAARLDADTCERPPIGRPLDNTRVYVLDAGLRPVAPGEAGELYIAGTGVARGYLNRPGLSAERFTADPFGPAGSRMYRTGDLVRWSADGDLEYIGRTDHQVKVRGFRIELGEIEAALTVQDELAQAVVVAREDTPGDKRLVAYTVPDRGDGTRDTEREESQVREWEAAYDALYGEPGSDSFGEDFGIWRSTYTGDPIPLEQMREWRAGTVERILADRPRRVLEIGVGTGLILAHVAPHCESYWGTDLSGSVVERLRAQVAERPELADRVTLTTQPAHDIDGLPRGAFDTVVLNSVVQYFPSADYLTEVLAKVTQLLAPGGTVFVGDVRNLSTLRALRGAVALTGRETAPEGGGRDRLRAGIERAVAREKELLLAPEWFTELPDTLPGVSGVDLRVRRGVHHNELTRHRYDVVLRTGAAPRPDATDAPTLTWGERLTGLDELTAELAAFQPVLRVTGIPNRRVQAEAAAVRGLFDEEARPAGPAVDPEELYALAERTGHRVAVTWAAADAEAGALDAMFVAAAPDAPVDLALTGVYRPAPGHDSRDRANDPARRRDDTGLGPVLRDRLKETLPAHMVPAAVVVLDALPLTPNGKVDRAALPVPDFGASTVGRAPTAPREELMCALFAEVLGLARVGLDDNFFEHGGHSLLATRLVGRVGAVLGTEVPLRRLFQAPTPAELLRDLEPDGERDGHGVLVPLRASGAGAPLFCVHPAAGLSWCYLGLLAHLGPEYPVYGLQARGTDGAEPLPVSIEEMAADYADQIRAVAPEGPYRLLGWSVGGTVAHAIATELERHGERVELLAVLDAYPVADAAGTEPPSEAAIIARNLRAIGFDFQERELTPETFPIERYRAFLARENKVMARFEEREILAMKDVYVNNTRLMWSHTPGRFSGDMLFVTARRDQGALARERGHRAWEAHVAGEVVNHDVDSDHEGLMTRPGPIAHVGRLLAERLAALDDAAAGARRNGVDPARRLGA</sequence>
<dbReference type="Pfam" id="PF00975">
    <property type="entry name" value="Thioesterase"/>
    <property type="match status" value="1"/>
</dbReference>
<reference evidence="8" key="1">
    <citation type="journal article" date="2014" name="Int. J. Syst. Evol. Microbiol.">
        <title>Complete genome sequence of Corynebacterium casei LMG S-19264T (=DSM 44701T), isolated from a smear-ripened cheese.</title>
        <authorList>
            <consortium name="US DOE Joint Genome Institute (JGI-PGF)"/>
            <person name="Walter F."/>
            <person name="Albersmeier A."/>
            <person name="Kalinowski J."/>
            <person name="Ruckert C."/>
        </authorList>
    </citation>
    <scope>NUCLEOTIDE SEQUENCE</scope>
    <source>
        <strain evidence="8">JCM 3035</strain>
    </source>
</reference>
<feature type="domain" description="Carrier" evidence="7">
    <location>
        <begin position="2022"/>
        <end position="2097"/>
    </location>
</feature>
<keyword evidence="3" id="KW-0596">Phosphopantetheine</keyword>
<dbReference type="FunFam" id="2.30.38.10:FF:000001">
    <property type="entry name" value="Non-ribosomal peptide synthetase PvdI"/>
    <property type="match status" value="3"/>
</dbReference>
<feature type="domain" description="Carrier" evidence="7">
    <location>
        <begin position="3503"/>
        <end position="3578"/>
    </location>
</feature>
<dbReference type="Gene3D" id="3.40.50.150">
    <property type="entry name" value="Vaccinia Virus protein VP39"/>
    <property type="match status" value="1"/>
</dbReference>
<evidence type="ECO:0000259" key="7">
    <source>
        <dbReference type="PROSITE" id="PS50075"/>
    </source>
</evidence>
<protein>
    <submittedName>
        <fullName evidence="8">Non-ribosomal peptide synthetase</fullName>
    </submittedName>
</protein>
<gene>
    <name evidence="8" type="ORF">GCM10010094_03100</name>
</gene>
<dbReference type="GO" id="GO:0072330">
    <property type="term" value="P:monocarboxylic acid biosynthetic process"/>
    <property type="evidence" value="ECO:0007669"/>
    <property type="project" value="UniProtKB-ARBA"/>
</dbReference>
<dbReference type="InterPro" id="IPR001242">
    <property type="entry name" value="Condensation_dom"/>
</dbReference>
<dbReference type="Pfam" id="PF13193">
    <property type="entry name" value="AMP-binding_C"/>
    <property type="match status" value="2"/>
</dbReference>
<dbReference type="Gene3D" id="3.40.50.980">
    <property type="match status" value="6"/>
</dbReference>
<dbReference type="GO" id="GO:0017000">
    <property type="term" value="P:antibiotic biosynthetic process"/>
    <property type="evidence" value="ECO:0007669"/>
    <property type="project" value="UniProtKB-ARBA"/>
</dbReference>
<dbReference type="Gene3D" id="1.10.1200.10">
    <property type="entry name" value="ACP-like"/>
    <property type="match status" value="2"/>
</dbReference>
<dbReference type="Pfam" id="PF08242">
    <property type="entry name" value="Methyltransf_12"/>
    <property type="match status" value="1"/>
</dbReference>
<dbReference type="FunFam" id="3.40.50.12780:FF:000012">
    <property type="entry name" value="Non-ribosomal peptide synthetase"/>
    <property type="match status" value="3"/>
</dbReference>
<dbReference type="Gene3D" id="3.30.300.30">
    <property type="match status" value="4"/>
</dbReference>
<dbReference type="GO" id="GO:0009403">
    <property type="term" value="P:toxin biosynthetic process"/>
    <property type="evidence" value="ECO:0007669"/>
    <property type="project" value="UniProtKB-ARBA"/>
</dbReference>
<evidence type="ECO:0000256" key="4">
    <source>
        <dbReference type="ARBA" id="ARBA00022553"/>
    </source>
</evidence>
<dbReference type="InterPro" id="IPR013217">
    <property type="entry name" value="Methyltransf_12"/>
</dbReference>
<evidence type="ECO:0000313" key="9">
    <source>
        <dbReference type="Proteomes" id="UP000637788"/>
    </source>
</evidence>
<dbReference type="NCBIfam" id="TIGR01733">
    <property type="entry name" value="AA-adenyl-dom"/>
    <property type="match status" value="3"/>
</dbReference>
<dbReference type="Gene3D" id="3.30.559.10">
    <property type="entry name" value="Chloramphenicol acetyltransferase-like domain"/>
    <property type="match status" value="3"/>
</dbReference>
<dbReference type="GO" id="GO:0008610">
    <property type="term" value="P:lipid biosynthetic process"/>
    <property type="evidence" value="ECO:0007669"/>
    <property type="project" value="UniProtKB-ARBA"/>
</dbReference>
<dbReference type="Proteomes" id="UP000637788">
    <property type="component" value="Unassembled WGS sequence"/>
</dbReference>
<dbReference type="PANTHER" id="PTHR45527">
    <property type="entry name" value="NONRIBOSOMAL PEPTIDE SYNTHETASE"/>
    <property type="match status" value="1"/>
</dbReference>
<dbReference type="PROSITE" id="PS00012">
    <property type="entry name" value="PHOSPHOPANTETHEINE"/>
    <property type="match status" value="1"/>
</dbReference>
<dbReference type="InterPro" id="IPR036736">
    <property type="entry name" value="ACP-like_sf"/>
</dbReference>
<dbReference type="FunFam" id="1.10.1200.10:FF:000016">
    <property type="entry name" value="Non-ribosomal peptide synthase"/>
    <property type="match status" value="2"/>
</dbReference>
<dbReference type="CDD" id="cd19540">
    <property type="entry name" value="LCL_NRPS-like"/>
    <property type="match status" value="3"/>
</dbReference>
<evidence type="ECO:0000256" key="3">
    <source>
        <dbReference type="ARBA" id="ARBA00022450"/>
    </source>
</evidence>
<feature type="region of interest" description="Disordered" evidence="6">
    <location>
        <begin position="3426"/>
        <end position="3453"/>
    </location>
</feature>
<dbReference type="InterPro" id="IPR001031">
    <property type="entry name" value="Thioesterase"/>
</dbReference>
<dbReference type="InterPro" id="IPR006162">
    <property type="entry name" value="Ppantetheine_attach_site"/>
</dbReference>
<dbReference type="GO" id="GO:0031177">
    <property type="term" value="F:phosphopantetheine binding"/>
    <property type="evidence" value="ECO:0007669"/>
    <property type="project" value="InterPro"/>
</dbReference>
<dbReference type="InterPro" id="IPR023213">
    <property type="entry name" value="CAT-like_dom_sf"/>
</dbReference>
<dbReference type="SUPFAM" id="SSF56801">
    <property type="entry name" value="Acetyl-CoA synthetase-like"/>
    <property type="match status" value="3"/>
</dbReference>
<dbReference type="Gene3D" id="3.40.50.1820">
    <property type="entry name" value="alpha/beta hydrolase"/>
    <property type="match status" value="1"/>
</dbReference>
<keyword evidence="5" id="KW-0677">Repeat</keyword>
<dbReference type="GO" id="GO:0043041">
    <property type="term" value="P:amino acid activation for nonribosomal peptide biosynthetic process"/>
    <property type="evidence" value="ECO:0007669"/>
    <property type="project" value="TreeGrafter"/>
</dbReference>
<dbReference type="SUPFAM" id="SSF52777">
    <property type="entry name" value="CoA-dependent acyltransferases"/>
    <property type="match status" value="6"/>
</dbReference>
<evidence type="ECO:0000256" key="5">
    <source>
        <dbReference type="ARBA" id="ARBA00022737"/>
    </source>
</evidence>
<feature type="compositionally biased region" description="Basic and acidic residues" evidence="6">
    <location>
        <begin position="3430"/>
        <end position="3453"/>
    </location>
</feature>
<dbReference type="CDD" id="cd02440">
    <property type="entry name" value="AdoMet_MTases"/>
    <property type="match status" value="1"/>
</dbReference>
<comment type="similarity">
    <text evidence="2">Belongs to the ATP-dependent AMP-binding enzyme family.</text>
</comment>
<accession>A0A917QEC0</accession>
<dbReference type="InterPro" id="IPR010071">
    <property type="entry name" value="AA_adenyl_dom"/>
</dbReference>
<keyword evidence="9" id="KW-1185">Reference proteome</keyword>
<evidence type="ECO:0000256" key="2">
    <source>
        <dbReference type="ARBA" id="ARBA00006432"/>
    </source>
</evidence>
<dbReference type="InterPro" id="IPR020802">
    <property type="entry name" value="TesA-like"/>
</dbReference>
<dbReference type="InterPro" id="IPR000873">
    <property type="entry name" value="AMP-dep_synth/lig_dom"/>
</dbReference>
<organism evidence="8 9">
    <name type="scientific">Streptomyces flaveus</name>
    <dbReference type="NCBI Taxonomy" id="66370"/>
    <lineage>
        <taxon>Bacteria</taxon>
        <taxon>Bacillati</taxon>
        <taxon>Actinomycetota</taxon>
        <taxon>Actinomycetes</taxon>
        <taxon>Kitasatosporales</taxon>
        <taxon>Streptomycetaceae</taxon>
        <taxon>Streptomyces</taxon>
        <taxon>Streptomyces aurantiacus group</taxon>
    </lineage>
</organism>
<dbReference type="InterPro" id="IPR020806">
    <property type="entry name" value="PKS_PP-bd"/>
</dbReference>
<comment type="caution">
    <text evidence="8">The sequence shown here is derived from an EMBL/GenBank/DDBJ whole genome shotgun (WGS) entry which is preliminary data.</text>
</comment>
<dbReference type="Pfam" id="PF00501">
    <property type="entry name" value="AMP-binding"/>
    <property type="match status" value="3"/>
</dbReference>
<dbReference type="SUPFAM" id="SSF47336">
    <property type="entry name" value="ACP-like"/>
    <property type="match status" value="3"/>
</dbReference>
<dbReference type="Pfam" id="PF00668">
    <property type="entry name" value="Condensation"/>
    <property type="match status" value="3"/>
</dbReference>
<dbReference type="SUPFAM" id="SSF53335">
    <property type="entry name" value="S-adenosyl-L-methionine-dependent methyltransferases"/>
    <property type="match status" value="1"/>
</dbReference>
<dbReference type="Gene3D" id="3.30.559.30">
    <property type="entry name" value="Nonribosomal peptide synthetase, condensation domain"/>
    <property type="match status" value="3"/>
</dbReference>
<dbReference type="FunFam" id="3.40.50.980:FF:000001">
    <property type="entry name" value="Non-ribosomal peptide synthetase"/>
    <property type="match status" value="3"/>
</dbReference>
<feature type="domain" description="Carrier" evidence="7">
    <location>
        <begin position="957"/>
        <end position="1032"/>
    </location>
</feature>
<dbReference type="SMART" id="SM00823">
    <property type="entry name" value="PKS_PP"/>
    <property type="match status" value="3"/>
</dbReference>
<dbReference type="RefSeq" id="WP_189320069.1">
    <property type="nucleotide sequence ID" value="NZ_BMPQ01000001.1"/>
</dbReference>
<dbReference type="PANTHER" id="PTHR45527:SF1">
    <property type="entry name" value="FATTY ACID SYNTHASE"/>
    <property type="match status" value="1"/>
</dbReference>
<evidence type="ECO:0000313" key="8">
    <source>
        <dbReference type="EMBL" id="GGK46497.1"/>
    </source>
</evidence>
<comment type="cofactor">
    <cofactor evidence="1">
        <name>pantetheine 4'-phosphate</name>
        <dbReference type="ChEBI" id="CHEBI:47942"/>
    </cofactor>
</comment>
<evidence type="ECO:0000256" key="6">
    <source>
        <dbReference type="SAM" id="MobiDB-lite"/>
    </source>
</evidence>
<dbReference type="InterPro" id="IPR045851">
    <property type="entry name" value="AMP-bd_C_sf"/>
</dbReference>
<dbReference type="NCBIfam" id="NF003417">
    <property type="entry name" value="PRK04813.1"/>
    <property type="match status" value="4"/>
</dbReference>
<evidence type="ECO:0000256" key="1">
    <source>
        <dbReference type="ARBA" id="ARBA00001957"/>
    </source>
</evidence>
<dbReference type="GO" id="GO:0003824">
    <property type="term" value="F:catalytic activity"/>
    <property type="evidence" value="ECO:0007669"/>
    <property type="project" value="InterPro"/>
</dbReference>
<reference evidence="8" key="2">
    <citation type="submission" date="2020-09" db="EMBL/GenBank/DDBJ databases">
        <authorList>
            <person name="Sun Q."/>
            <person name="Ohkuma M."/>
        </authorList>
    </citation>
    <scope>NUCLEOTIDE SEQUENCE</scope>
    <source>
        <strain evidence="8">JCM 3035</strain>
    </source>
</reference>
<dbReference type="InterPro" id="IPR029063">
    <property type="entry name" value="SAM-dependent_MTases_sf"/>
</dbReference>
<dbReference type="Gene3D" id="2.30.38.10">
    <property type="entry name" value="Luciferase, Domain 3"/>
    <property type="match status" value="3"/>
</dbReference>
<dbReference type="FunFam" id="3.30.300.30:FF:000010">
    <property type="entry name" value="Enterobactin synthetase component F"/>
    <property type="match status" value="2"/>
</dbReference>
<dbReference type="FunFam" id="3.30.559.10:FF:000012">
    <property type="entry name" value="Non-ribosomal peptide synthetase"/>
    <property type="match status" value="1"/>
</dbReference>
<dbReference type="SUPFAM" id="SSF53474">
    <property type="entry name" value="alpha/beta-Hydrolases"/>
    <property type="match status" value="1"/>
</dbReference>
<dbReference type="InterPro" id="IPR020845">
    <property type="entry name" value="AMP-binding_CS"/>
</dbReference>
<dbReference type="PROSITE" id="PS00455">
    <property type="entry name" value="AMP_BINDING"/>
    <property type="match status" value="2"/>
</dbReference>
<dbReference type="GO" id="GO:0005829">
    <property type="term" value="C:cytosol"/>
    <property type="evidence" value="ECO:0007669"/>
    <property type="project" value="TreeGrafter"/>
</dbReference>
<keyword evidence="4" id="KW-0597">Phosphoprotein</keyword>